<dbReference type="Pfam" id="PF21056">
    <property type="entry name" value="ZSWIM1-3_RNaseH-like"/>
    <property type="match status" value="1"/>
</dbReference>
<dbReference type="InterPro" id="IPR052579">
    <property type="entry name" value="Zinc_finger_SWIM"/>
</dbReference>
<evidence type="ECO:0000313" key="7">
    <source>
        <dbReference type="Proteomes" id="UP000435112"/>
    </source>
</evidence>
<dbReference type="EMBL" id="QXFV01000135">
    <property type="protein sequence ID" value="KAE9049132.1"/>
    <property type="molecule type" value="Genomic_DNA"/>
</dbReference>
<sequence length="317" mass="36365">MYLRNYSKRTFQLLSIRSTTPVQTRNAKILKSVVPGETIPVDMKFHNKTYICTHSGTPRTGRGRGKRPHLHSRKISCPAQINACVRHAGEWEVLITGQKTGHNHEVSREVYNHYHESRQVFDEAVLATVHTLTRTGANRKRILENITQNTSVEPQMKDVRNLCARLRRESYAFPTIEERIRAILEDFSSKPGNVTRVYANEEGFAECISIQSWHMQSMFKRFPEVLLIDATHDTNSSKYKLFSFMIHDAMDKGQHVQHCLLENERKGTLRVACQQFKESCPSFDSVAAITIDKDFTGLSVLAEEFPGARILLVIFTW</sequence>
<evidence type="ECO:0000313" key="4">
    <source>
        <dbReference type="EMBL" id="KAE9292172.1"/>
    </source>
</evidence>
<protein>
    <recommendedName>
        <fullName evidence="1">ZSWIM1/3 RNaseH-like domain-containing protein</fullName>
    </recommendedName>
</protein>
<dbReference type="PANTHER" id="PTHR31569:SF4">
    <property type="entry name" value="SWIM-TYPE DOMAIN-CONTAINING PROTEIN"/>
    <property type="match status" value="1"/>
</dbReference>
<dbReference type="InterPro" id="IPR048324">
    <property type="entry name" value="ZSWIM1-3_RNaseH-like"/>
</dbReference>
<evidence type="ECO:0000259" key="1">
    <source>
        <dbReference type="Pfam" id="PF21056"/>
    </source>
</evidence>
<evidence type="ECO:0000313" key="3">
    <source>
        <dbReference type="EMBL" id="KAE9049132.1"/>
    </source>
</evidence>
<evidence type="ECO:0000313" key="5">
    <source>
        <dbReference type="Proteomes" id="UP000429607"/>
    </source>
</evidence>
<dbReference type="Proteomes" id="UP000434957">
    <property type="component" value="Unassembled WGS sequence"/>
</dbReference>
<dbReference type="AlphaFoldDB" id="A0A6A3IDR0"/>
<evidence type="ECO:0000313" key="2">
    <source>
        <dbReference type="EMBL" id="KAE8978224.1"/>
    </source>
</evidence>
<keyword evidence="6" id="KW-1185">Reference proteome</keyword>
<dbReference type="EMBL" id="QXFT01002863">
    <property type="protein sequence ID" value="KAE9292172.1"/>
    <property type="molecule type" value="Genomic_DNA"/>
</dbReference>
<dbReference type="PANTHER" id="PTHR31569">
    <property type="entry name" value="SWIM-TYPE DOMAIN-CONTAINING PROTEIN"/>
    <property type="match status" value="1"/>
</dbReference>
<comment type="caution">
    <text evidence="2">The sequence shown here is derived from an EMBL/GenBank/DDBJ whole genome shotgun (WGS) entry which is preliminary data.</text>
</comment>
<gene>
    <name evidence="3" type="ORF">PR001_g3562</name>
    <name evidence="2" type="ORF">PR002_g24776</name>
    <name evidence="4" type="ORF">PR003_g24823</name>
</gene>
<evidence type="ECO:0000313" key="6">
    <source>
        <dbReference type="Proteomes" id="UP000434957"/>
    </source>
</evidence>
<accession>A0A6A3IDR0</accession>
<organism evidence="2 7">
    <name type="scientific">Phytophthora rubi</name>
    <dbReference type="NCBI Taxonomy" id="129364"/>
    <lineage>
        <taxon>Eukaryota</taxon>
        <taxon>Sar</taxon>
        <taxon>Stramenopiles</taxon>
        <taxon>Oomycota</taxon>
        <taxon>Peronosporomycetes</taxon>
        <taxon>Peronosporales</taxon>
        <taxon>Peronosporaceae</taxon>
        <taxon>Phytophthora</taxon>
    </lineage>
</organism>
<dbReference type="Proteomes" id="UP000435112">
    <property type="component" value="Unassembled WGS sequence"/>
</dbReference>
<feature type="domain" description="ZSWIM1/3 RNaseH-like" evidence="1">
    <location>
        <begin position="187"/>
        <end position="311"/>
    </location>
</feature>
<reference evidence="5 7" key="1">
    <citation type="submission" date="2018-09" db="EMBL/GenBank/DDBJ databases">
        <title>Genomic investigation of the strawberry pathogen Phytophthora fragariae indicates pathogenicity is determined by transcriptional variation in three key races.</title>
        <authorList>
            <person name="Adams T.M."/>
            <person name="Armitage A.D."/>
            <person name="Sobczyk M.K."/>
            <person name="Bates H.J."/>
            <person name="Dunwell J.M."/>
            <person name="Nellist C.F."/>
            <person name="Harrison R.J."/>
        </authorList>
    </citation>
    <scope>NUCLEOTIDE SEQUENCE [LARGE SCALE GENOMIC DNA]</scope>
    <source>
        <strain evidence="3 5">SCRP249</strain>
        <strain evidence="2 7">SCRP324</strain>
        <strain evidence="4 6">SCRP333</strain>
    </source>
</reference>
<dbReference type="EMBL" id="QXFU01003113">
    <property type="protein sequence ID" value="KAE8978224.1"/>
    <property type="molecule type" value="Genomic_DNA"/>
</dbReference>
<dbReference type="Proteomes" id="UP000429607">
    <property type="component" value="Unassembled WGS sequence"/>
</dbReference>
<proteinExistence type="predicted"/>
<name>A0A6A3IDR0_9STRA</name>
<dbReference type="OrthoDB" id="122237at2759"/>